<reference evidence="1 2" key="1">
    <citation type="journal article" date="2018" name="Nat. Ecol. Evol.">
        <title>Pezizomycetes genomes reveal the molecular basis of ectomycorrhizal truffle lifestyle.</title>
        <authorList>
            <person name="Murat C."/>
            <person name="Payen T."/>
            <person name="Noel B."/>
            <person name="Kuo A."/>
            <person name="Morin E."/>
            <person name="Chen J."/>
            <person name="Kohler A."/>
            <person name="Krizsan K."/>
            <person name="Balestrini R."/>
            <person name="Da Silva C."/>
            <person name="Montanini B."/>
            <person name="Hainaut M."/>
            <person name="Levati E."/>
            <person name="Barry K.W."/>
            <person name="Belfiori B."/>
            <person name="Cichocki N."/>
            <person name="Clum A."/>
            <person name="Dockter R.B."/>
            <person name="Fauchery L."/>
            <person name="Guy J."/>
            <person name="Iotti M."/>
            <person name="Le Tacon F."/>
            <person name="Lindquist E.A."/>
            <person name="Lipzen A."/>
            <person name="Malagnac F."/>
            <person name="Mello A."/>
            <person name="Molinier V."/>
            <person name="Miyauchi S."/>
            <person name="Poulain J."/>
            <person name="Riccioni C."/>
            <person name="Rubini A."/>
            <person name="Sitrit Y."/>
            <person name="Splivallo R."/>
            <person name="Traeger S."/>
            <person name="Wang M."/>
            <person name="Zifcakova L."/>
            <person name="Wipf D."/>
            <person name="Zambonelli A."/>
            <person name="Paolocci F."/>
            <person name="Nowrousian M."/>
            <person name="Ottonello S."/>
            <person name="Baldrian P."/>
            <person name="Spatafora J.W."/>
            <person name="Henrissat B."/>
            <person name="Nagy L.G."/>
            <person name="Aury J.M."/>
            <person name="Wincker P."/>
            <person name="Grigoriev I.V."/>
            <person name="Bonfante P."/>
            <person name="Martin F.M."/>
        </authorList>
    </citation>
    <scope>NUCLEOTIDE SEQUENCE [LARGE SCALE GENOMIC DNA]</scope>
    <source>
        <strain evidence="1 2">CCBAS932</strain>
    </source>
</reference>
<dbReference type="AlphaFoldDB" id="A0A3N4K714"/>
<organism evidence="1 2">
    <name type="scientific">Morchella conica CCBAS932</name>
    <dbReference type="NCBI Taxonomy" id="1392247"/>
    <lineage>
        <taxon>Eukaryota</taxon>
        <taxon>Fungi</taxon>
        <taxon>Dikarya</taxon>
        <taxon>Ascomycota</taxon>
        <taxon>Pezizomycotina</taxon>
        <taxon>Pezizomycetes</taxon>
        <taxon>Pezizales</taxon>
        <taxon>Morchellaceae</taxon>
        <taxon>Morchella</taxon>
    </lineage>
</organism>
<dbReference type="EMBL" id="ML119429">
    <property type="protein sequence ID" value="RPB06340.1"/>
    <property type="molecule type" value="Genomic_DNA"/>
</dbReference>
<evidence type="ECO:0000313" key="2">
    <source>
        <dbReference type="Proteomes" id="UP000277580"/>
    </source>
</evidence>
<gene>
    <name evidence="1" type="ORF">P167DRAFT_580675</name>
</gene>
<evidence type="ECO:0000313" key="1">
    <source>
        <dbReference type="EMBL" id="RPB06340.1"/>
    </source>
</evidence>
<name>A0A3N4K714_9PEZI</name>
<proteinExistence type="predicted"/>
<dbReference type="InParanoid" id="A0A3N4K714"/>
<sequence length="88" mass="9546">MAQRSSVDGVSVSRYLLVVFTMVTFELDFRSISGGRNRFGNGSALSSRLLTEGQYDVERGSLEGLVVWVSRSGAPTGLRRGEKKDASS</sequence>
<accession>A0A3N4K714</accession>
<dbReference type="Proteomes" id="UP000277580">
    <property type="component" value="Unassembled WGS sequence"/>
</dbReference>
<keyword evidence="2" id="KW-1185">Reference proteome</keyword>
<protein>
    <submittedName>
        <fullName evidence="1">Uncharacterized protein</fullName>
    </submittedName>
</protein>